<sequence>MNTKIYVLLTSIFLLTNCDKDPREIAQEQLAKEIEPTRIKLEAFKKQPIYWSGIESSKDECVLSFIKSVSEGKSGENLACVLENREWEESFLPYVFGQGTILDSTPLEKYLQITSDRKNMGFEKIKTLVQNKKYKIISIQWNKNEKSNFGPFLGWKPVIQLSINRNTFVINEVKQVIEYKGTYKIAVIGP</sequence>
<name>A0A4R9KD47_9LEPT</name>
<protein>
    <submittedName>
        <fullName evidence="1">Uncharacterized protein</fullName>
    </submittedName>
</protein>
<accession>A0A4R9KD47</accession>
<keyword evidence="2" id="KW-1185">Reference proteome</keyword>
<gene>
    <name evidence="1" type="ORF">EHQ58_01070</name>
</gene>
<dbReference type="EMBL" id="RQGD01000005">
    <property type="protein sequence ID" value="TGL63072.1"/>
    <property type="molecule type" value="Genomic_DNA"/>
</dbReference>
<evidence type="ECO:0000313" key="1">
    <source>
        <dbReference type="EMBL" id="TGL63072.1"/>
    </source>
</evidence>
<organism evidence="1 2">
    <name type="scientific">Leptospira ognonensis</name>
    <dbReference type="NCBI Taxonomy" id="2484945"/>
    <lineage>
        <taxon>Bacteria</taxon>
        <taxon>Pseudomonadati</taxon>
        <taxon>Spirochaetota</taxon>
        <taxon>Spirochaetia</taxon>
        <taxon>Leptospirales</taxon>
        <taxon>Leptospiraceae</taxon>
        <taxon>Leptospira</taxon>
    </lineage>
</organism>
<comment type="caution">
    <text evidence="1">The sequence shown here is derived from an EMBL/GenBank/DDBJ whole genome shotgun (WGS) entry which is preliminary data.</text>
</comment>
<dbReference type="RefSeq" id="WP_135621493.1">
    <property type="nucleotide sequence ID" value="NZ_RQGD01000005.1"/>
</dbReference>
<dbReference type="Proteomes" id="UP000297693">
    <property type="component" value="Unassembled WGS sequence"/>
</dbReference>
<dbReference type="OrthoDB" id="341182at2"/>
<dbReference type="AlphaFoldDB" id="A0A4R9KD47"/>
<reference evidence="1" key="1">
    <citation type="journal article" date="2019" name="PLoS Negl. Trop. Dis.">
        <title>Revisiting the worldwide diversity of Leptospira species in the environment.</title>
        <authorList>
            <person name="Vincent A.T."/>
            <person name="Schiettekatte O."/>
            <person name="Bourhy P."/>
            <person name="Veyrier F.J."/>
            <person name="Picardeau M."/>
        </authorList>
    </citation>
    <scope>NUCLEOTIDE SEQUENCE [LARGE SCALE GENOMIC DNA]</scope>
    <source>
        <strain evidence="1">201702476</strain>
    </source>
</reference>
<evidence type="ECO:0000313" key="2">
    <source>
        <dbReference type="Proteomes" id="UP000297693"/>
    </source>
</evidence>
<proteinExistence type="predicted"/>